<feature type="transmembrane region" description="Helical" evidence="5">
    <location>
        <begin position="335"/>
        <end position="355"/>
    </location>
</feature>
<feature type="transmembrane region" description="Helical" evidence="5">
    <location>
        <begin position="278"/>
        <end position="297"/>
    </location>
</feature>
<feature type="transmembrane region" description="Helical" evidence="5">
    <location>
        <begin position="72"/>
        <end position="91"/>
    </location>
</feature>
<comment type="subcellular location">
    <subcellularLocation>
        <location evidence="1">Membrane</location>
        <topology evidence="1">Multi-pass membrane protein</topology>
    </subcellularLocation>
</comment>
<evidence type="ECO:0000313" key="7">
    <source>
        <dbReference type="EMBL" id="MCG5030137.1"/>
    </source>
</evidence>
<feature type="transmembrane region" description="Helical" evidence="5">
    <location>
        <begin position="214"/>
        <end position="234"/>
    </location>
</feature>
<proteinExistence type="predicted"/>
<reference evidence="7 8" key="1">
    <citation type="submission" date="2022-02" db="EMBL/GenBank/DDBJ databases">
        <title>Mesosutterella porci, a novel member of the family Sutterellaceae from pig feces.</title>
        <authorList>
            <person name="Wylensek D."/>
            <person name="Clavel T."/>
        </authorList>
    </citation>
    <scope>NUCLEOTIDE SEQUENCE [LARGE SCALE GENOMIC DNA]</scope>
    <source>
        <strain evidence="8">oilRF-744-wt-GAM-9</strain>
    </source>
</reference>
<feature type="domain" description="Major facilitator superfamily (MFS) profile" evidence="6">
    <location>
        <begin position="1"/>
        <end position="390"/>
    </location>
</feature>
<feature type="transmembrane region" description="Helical" evidence="5">
    <location>
        <begin position="303"/>
        <end position="323"/>
    </location>
</feature>
<dbReference type="Gene3D" id="1.20.1250.20">
    <property type="entry name" value="MFS general substrate transporter like domains"/>
    <property type="match status" value="2"/>
</dbReference>
<keyword evidence="3 5" id="KW-1133">Transmembrane helix</keyword>
<dbReference type="Proteomes" id="UP001297600">
    <property type="component" value="Unassembled WGS sequence"/>
</dbReference>
<evidence type="ECO:0000313" key="8">
    <source>
        <dbReference type="Proteomes" id="UP001297600"/>
    </source>
</evidence>
<dbReference type="Pfam" id="PF07690">
    <property type="entry name" value="MFS_1"/>
    <property type="match status" value="1"/>
</dbReference>
<dbReference type="PROSITE" id="PS50850">
    <property type="entry name" value="MFS"/>
    <property type="match status" value="1"/>
</dbReference>
<evidence type="ECO:0000259" key="6">
    <source>
        <dbReference type="PROSITE" id="PS50850"/>
    </source>
</evidence>
<feature type="transmembrane region" description="Helical" evidence="5">
    <location>
        <begin position="40"/>
        <end position="60"/>
    </location>
</feature>
<feature type="transmembrane region" description="Helical" evidence="5">
    <location>
        <begin position="103"/>
        <end position="124"/>
    </location>
</feature>
<dbReference type="EMBL" id="JAKNCT010000001">
    <property type="protein sequence ID" value="MCG5030137.1"/>
    <property type="molecule type" value="Genomic_DNA"/>
</dbReference>
<feature type="transmembrane region" description="Helical" evidence="5">
    <location>
        <begin position="136"/>
        <end position="158"/>
    </location>
</feature>
<accession>A0ABS9MNM1</accession>
<evidence type="ECO:0000256" key="1">
    <source>
        <dbReference type="ARBA" id="ARBA00004141"/>
    </source>
</evidence>
<evidence type="ECO:0000256" key="3">
    <source>
        <dbReference type="ARBA" id="ARBA00022989"/>
    </source>
</evidence>
<comment type="caution">
    <text evidence="7">The sequence shown here is derived from an EMBL/GenBank/DDBJ whole genome shotgun (WGS) entry which is preliminary data.</text>
</comment>
<evidence type="ECO:0000256" key="2">
    <source>
        <dbReference type="ARBA" id="ARBA00022692"/>
    </source>
</evidence>
<dbReference type="PANTHER" id="PTHR23508:SF10">
    <property type="entry name" value="CARBOXYLIC ACID TRANSPORTER PROTEIN HOMOLOG"/>
    <property type="match status" value="1"/>
</dbReference>
<dbReference type="InterPro" id="IPR011701">
    <property type="entry name" value="MFS"/>
</dbReference>
<dbReference type="InterPro" id="IPR036259">
    <property type="entry name" value="MFS_trans_sf"/>
</dbReference>
<feature type="transmembrane region" description="Helical" evidence="5">
    <location>
        <begin position="254"/>
        <end position="271"/>
    </location>
</feature>
<dbReference type="InterPro" id="IPR020846">
    <property type="entry name" value="MFS_dom"/>
</dbReference>
<dbReference type="SUPFAM" id="SSF103473">
    <property type="entry name" value="MFS general substrate transporter"/>
    <property type="match status" value="1"/>
</dbReference>
<sequence>MLRLPPSWLVFSASAAAPFCDAFAIAATGLMLLDLRPEPGLAGGIAAAYMLGALLGSALFGSLSDRLGRRPLMRFASAAALLTLFALSSLSPLELPGDAGLALAGRFLLGFFLGGDYPAAQAFLSEELEGRARERGLSLLMGAWYAGALAAVAAGTLFVPHAGWAGWTLLPAPLIAAALAIRLFMPESSGWSAQRTEHGTSSLRDFTREDWRKLAFVSGFWLCQIVPSTALFFFGPEILEEAGLAGLPLPPLLALLYLSILIGTLPAPALLPRASRRALLASTFALMAAGLAAMASPEPVPTLLGFVLFSSSYGLQSVLDYVYPAELFRSAIRGSAFGCITTLTRIGAAAAAWLYPIGAARTGTEAMLLAGSAICAAGLLFSLRFAPRGAPRL</sequence>
<keyword evidence="2 5" id="KW-0812">Transmembrane</keyword>
<dbReference type="PANTHER" id="PTHR23508">
    <property type="entry name" value="CARBOXYLIC ACID TRANSPORTER PROTEIN HOMOLOG"/>
    <property type="match status" value="1"/>
</dbReference>
<protein>
    <submittedName>
        <fullName evidence="7">MFS transporter</fullName>
    </submittedName>
</protein>
<evidence type="ECO:0000256" key="4">
    <source>
        <dbReference type="ARBA" id="ARBA00023136"/>
    </source>
</evidence>
<name>A0ABS9MNM1_9BURK</name>
<dbReference type="RefSeq" id="WP_237977789.1">
    <property type="nucleotide sequence ID" value="NZ_JAKNCT010000001.1"/>
</dbReference>
<gene>
    <name evidence="7" type="ORF">MAF45_01530</name>
</gene>
<keyword evidence="8" id="KW-1185">Reference proteome</keyword>
<evidence type="ECO:0000256" key="5">
    <source>
        <dbReference type="SAM" id="Phobius"/>
    </source>
</evidence>
<organism evidence="7 8">
    <name type="scientific">Mesosutterella porci</name>
    <dbReference type="NCBI Taxonomy" id="2915351"/>
    <lineage>
        <taxon>Bacteria</taxon>
        <taxon>Pseudomonadati</taxon>
        <taxon>Pseudomonadota</taxon>
        <taxon>Betaproteobacteria</taxon>
        <taxon>Burkholderiales</taxon>
        <taxon>Sutterellaceae</taxon>
        <taxon>Mesosutterella</taxon>
    </lineage>
</organism>
<keyword evidence="4 5" id="KW-0472">Membrane</keyword>
<feature type="transmembrane region" description="Helical" evidence="5">
    <location>
        <begin position="367"/>
        <end position="386"/>
    </location>
</feature>
<feature type="transmembrane region" description="Helical" evidence="5">
    <location>
        <begin position="164"/>
        <end position="185"/>
    </location>
</feature>